<reference evidence="1 2" key="1">
    <citation type="journal article" date="2021" name="Environ. Microbiol.">
        <title>Gene family expansions and transcriptome signatures uncover fungal adaptations to wood decay.</title>
        <authorList>
            <person name="Hage H."/>
            <person name="Miyauchi S."/>
            <person name="Viragh M."/>
            <person name="Drula E."/>
            <person name="Min B."/>
            <person name="Chaduli D."/>
            <person name="Navarro D."/>
            <person name="Favel A."/>
            <person name="Norest M."/>
            <person name="Lesage-Meessen L."/>
            <person name="Balint B."/>
            <person name="Merenyi Z."/>
            <person name="de Eugenio L."/>
            <person name="Morin E."/>
            <person name="Martinez A.T."/>
            <person name="Baldrian P."/>
            <person name="Stursova M."/>
            <person name="Martinez M.J."/>
            <person name="Novotny C."/>
            <person name="Magnuson J.K."/>
            <person name="Spatafora J.W."/>
            <person name="Maurice S."/>
            <person name="Pangilinan J."/>
            <person name="Andreopoulos W."/>
            <person name="LaButti K."/>
            <person name="Hundley H."/>
            <person name="Na H."/>
            <person name="Kuo A."/>
            <person name="Barry K."/>
            <person name="Lipzen A."/>
            <person name="Henrissat B."/>
            <person name="Riley R."/>
            <person name="Ahrendt S."/>
            <person name="Nagy L.G."/>
            <person name="Grigoriev I.V."/>
            <person name="Martin F."/>
            <person name="Rosso M.N."/>
        </authorList>
    </citation>
    <scope>NUCLEOTIDE SEQUENCE [LARGE SCALE GENOMIC DNA]</scope>
    <source>
        <strain evidence="1 2">CIRM-BRFM 1785</strain>
    </source>
</reference>
<evidence type="ECO:0000313" key="1">
    <source>
        <dbReference type="EMBL" id="KAH9838785.1"/>
    </source>
</evidence>
<sequence length="222" mass="24274">MIEYSAAPHAWLAQVTPFGFSFPPLPLALFSLCCPSAVCRLRKYACSVSSAQVMKRQVCMLPLLYFAGMSADIISASANRVSCQTFAKRDGGVMGAPLSVCRSRYVHHQVTYTGSLSTSRGRRKCAGAAVMLPRRVARGHTPSTHQKPRECALTLATLNGRPDASRACRWVWWTVRPPLRAFDNVGALKLHRRRVIRPCLGGRAYAQIVCLSSYGDGGMTPS</sequence>
<accession>A0ABQ8KLJ9</accession>
<gene>
    <name evidence="1" type="ORF">C8Q71DRAFT_546316</name>
</gene>
<evidence type="ECO:0000313" key="2">
    <source>
        <dbReference type="Proteomes" id="UP000814176"/>
    </source>
</evidence>
<organism evidence="1 2">
    <name type="scientific">Rhodofomes roseus</name>
    <dbReference type="NCBI Taxonomy" id="34475"/>
    <lineage>
        <taxon>Eukaryota</taxon>
        <taxon>Fungi</taxon>
        <taxon>Dikarya</taxon>
        <taxon>Basidiomycota</taxon>
        <taxon>Agaricomycotina</taxon>
        <taxon>Agaricomycetes</taxon>
        <taxon>Polyporales</taxon>
        <taxon>Rhodofomes</taxon>
    </lineage>
</organism>
<keyword evidence="2" id="KW-1185">Reference proteome</keyword>
<proteinExistence type="predicted"/>
<protein>
    <submittedName>
        <fullName evidence="1">Uncharacterized protein</fullName>
    </submittedName>
</protein>
<dbReference type="EMBL" id="JADCUA010000007">
    <property type="protein sequence ID" value="KAH9838785.1"/>
    <property type="molecule type" value="Genomic_DNA"/>
</dbReference>
<dbReference type="GeneID" id="71999997"/>
<name>A0ABQ8KLJ9_9APHY</name>
<dbReference type="Proteomes" id="UP000814176">
    <property type="component" value="Unassembled WGS sequence"/>
</dbReference>
<dbReference type="RefSeq" id="XP_047780700.1">
    <property type="nucleotide sequence ID" value="XM_047919265.1"/>
</dbReference>
<comment type="caution">
    <text evidence="1">The sequence shown here is derived from an EMBL/GenBank/DDBJ whole genome shotgun (WGS) entry which is preliminary data.</text>
</comment>